<sequence length="221" mass="24950">MSPQNTARTAVTHEYYTNPDRPLSKAFFAFDGKQSMQLLGRIGLTPNQPHAAGAASQEAIAAMHELRARASEPALSDLSRLNLFYRLFDLLAMPQSASLHDGADQSPDPAWLQQGREYMDIHYAEGITIEHVAASVGIDRSHFTKTFRKRYEIPPMQYMLQLRMNEAQLLLTRTDYKLADIARSVGYPDLFSFSKAFKKRIGMPPQDYRLQAQAASQPERS</sequence>
<comment type="caution">
    <text evidence="5">The sequence shown here is derived from an EMBL/GenBank/DDBJ whole genome shotgun (WGS) entry which is preliminary data.</text>
</comment>
<dbReference type="PRINTS" id="PR00032">
    <property type="entry name" value="HTHARAC"/>
</dbReference>
<dbReference type="PROSITE" id="PS01124">
    <property type="entry name" value="HTH_ARAC_FAMILY_2"/>
    <property type="match status" value="1"/>
</dbReference>
<dbReference type="PANTHER" id="PTHR46796">
    <property type="entry name" value="HTH-TYPE TRANSCRIPTIONAL ACTIVATOR RHAS-RELATED"/>
    <property type="match status" value="1"/>
</dbReference>
<evidence type="ECO:0000313" key="6">
    <source>
        <dbReference type="Proteomes" id="UP000570361"/>
    </source>
</evidence>
<dbReference type="SUPFAM" id="SSF46689">
    <property type="entry name" value="Homeodomain-like"/>
    <property type="match status" value="2"/>
</dbReference>
<keyword evidence="3" id="KW-0804">Transcription</keyword>
<dbReference type="GO" id="GO:0003700">
    <property type="term" value="F:DNA-binding transcription factor activity"/>
    <property type="evidence" value="ECO:0007669"/>
    <property type="project" value="InterPro"/>
</dbReference>
<dbReference type="PROSITE" id="PS00041">
    <property type="entry name" value="HTH_ARAC_FAMILY_1"/>
    <property type="match status" value="1"/>
</dbReference>
<dbReference type="InterPro" id="IPR009057">
    <property type="entry name" value="Homeodomain-like_sf"/>
</dbReference>
<evidence type="ECO:0000256" key="1">
    <source>
        <dbReference type="ARBA" id="ARBA00023015"/>
    </source>
</evidence>
<proteinExistence type="predicted"/>
<feature type="domain" description="HTH araC/xylS-type" evidence="4">
    <location>
        <begin position="113"/>
        <end position="211"/>
    </location>
</feature>
<organism evidence="5 6">
    <name type="scientific">Paenibacillus phyllosphaerae</name>
    <dbReference type="NCBI Taxonomy" id="274593"/>
    <lineage>
        <taxon>Bacteria</taxon>
        <taxon>Bacillati</taxon>
        <taxon>Bacillota</taxon>
        <taxon>Bacilli</taxon>
        <taxon>Bacillales</taxon>
        <taxon>Paenibacillaceae</taxon>
        <taxon>Paenibacillus</taxon>
    </lineage>
</organism>
<dbReference type="Proteomes" id="UP000570361">
    <property type="component" value="Unassembled WGS sequence"/>
</dbReference>
<dbReference type="Pfam" id="PF12833">
    <property type="entry name" value="HTH_18"/>
    <property type="match status" value="1"/>
</dbReference>
<evidence type="ECO:0000256" key="2">
    <source>
        <dbReference type="ARBA" id="ARBA00023125"/>
    </source>
</evidence>
<keyword evidence="6" id="KW-1185">Reference proteome</keyword>
<gene>
    <name evidence="5" type="ORF">FHS18_004392</name>
</gene>
<dbReference type="InterPro" id="IPR018060">
    <property type="entry name" value="HTH_AraC"/>
</dbReference>
<keyword evidence="1" id="KW-0805">Transcription regulation</keyword>
<keyword evidence="2 5" id="KW-0238">DNA-binding</keyword>
<dbReference type="RefSeq" id="WP_183602421.1">
    <property type="nucleotide sequence ID" value="NZ_JACHXK010000011.1"/>
</dbReference>
<dbReference type="AlphaFoldDB" id="A0A7W5B1T8"/>
<evidence type="ECO:0000256" key="3">
    <source>
        <dbReference type="ARBA" id="ARBA00023163"/>
    </source>
</evidence>
<dbReference type="InterPro" id="IPR020449">
    <property type="entry name" value="Tscrpt_reg_AraC-type_HTH"/>
</dbReference>
<dbReference type="SMART" id="SM00342">
    <property type="entry name" value="HTH_ARAC"/>
    <property type="match status" value="1"/>
</dbReference>
<reference evidence="5 6" key="1">
    <citation type="submission" date="2020-08" db="EMBL/GenBank/DDBJ databases">
        <title>Genomic Encyclopedia of Type Strains, Phase III (KMG-III): the genomes of soil and plant-associated and newly described type strains.</title>
        <authorList>
            <person name="Whitman W."/>
        </authorList>
    </citation>
    <scope>NUCLEOTIDE SEQUENCE [LARGE SCALE GENOMIC DNA]</scope>
    <source>
        <strain evidence="5 6">CECT 5862</strain>
    </source>
</reference>
<dbReference type="InterPro" id="IPR018062">
    <property type="entry name" value="HTH_AraC-typ_CS"/>
</dbReference>
<name>A0A7W5B1T8_9BACL</name>
<evidence type="ECO:0000259" key="4">
    <source>
        <dbReference type="PROSITE" id="PS01124"/>
    </source>
</evidence>
<evidence type="ECO:0000313" key="5">
    <source>
        <dbReference type="EMBL" id="MBB3112306.1"/>
    </source>
</evidence>
<protein>
    <submittedName>
        <fullName evidence="5">AraC-like DNA-binding protein</fullName>
    </submittedName>
</protein>
<dbReference type="GO" id="GO:0043565">
    <property type="term" value="F:sequence-specific DNA binding"/>
    <property type="evidence" value="ECO:0007669"/>
    <property type="project" value="InterPro"/>
</dbReference>
<dbReference type="InterPro" id="IPR050204">
    <property type="entry name" value="AraC_XylS_family_regulators"/>
</dbReference>
<dbReference type="Gene3D" id="1.10.10.60">
    <property type="entry name" value="Homeodomain-like"/>
    <property type="match status" value="2"/>
</dbReference>
<accession>A0A7W5B1T8</accession>
<dbReference type="EMBL" id="JACHXK010000011">
    <property type="protein sequence ID" value="MBB3112306.1"/>
    <property type="molecule type" value="Genomic_DNA"/>
</dbReference>